<dbReference type="Proteomes" id="UP000318437">
    <property type="component" value="Unassembled WGS sequence"/>
</dbReference>
<dbReference type="InterPro" id="IPR008271">
    <property type="entry name" value="Ser/Thr_kinase_AS"/>
</dbReference>
<dbReference type="GO" id="GO:0005813">
    <property type="term" value="C:centrosome"/>
    <property type="evidence" value="ECO:0007669"/>
    <property type="project" value="UniProtKB-SubCell"/>
</dbReference>
<accession>A0A5C6D4I1</accession>
<keyword evidence="9" id="KW-0963">Cytoplasm</keyword>
<dbReference type="EMBL" id="SJPS01000001">
    <property type="protein sequence ID" value="TWU29759.1"/>
    <property type="molecule type" value="Genomic_DNA"/>
</dbReference>
<dbReference type="CDD" id="cd14014">
    <property type="entry name" value="STKc_PknB_like"/>
    <property type="match status" value="1"/>
</dbReference>
<dbReference type="SMART" id="SM00220">
    <property type="entry name" value="S_TKc"/>
    <property type="match status" value="1"/>
</dbReference>
<dbReference type="SUPFAM" id="SSF48452">
    <property type="entry name" value="TPR-like"/>
    <property type="match status" value="2"/>
</dbReference>
<dbReference type="PROSITE" id="PS00108">
    <property type="entry name" value="PROTEIN_KINASE_ST"/>
    <property type="match status" value="1"/>
</dbReference>
<dbReference type="OrthoDB" id="6111975at2"/>
<evidence type="ECO:0000256" key="3">
    <source>
        <dbReference type="ARBA" id="ARBA00010886"/>
    </source>
</evidence>
<sequence length="1017" mass="113253">MSSTCSQSESLVASSELDRLVMLVSEKLANTESIDLDVLTADYPEEREQLERLLPTLEAMANLDHSIVSESFTQPHAAAAGPPRASSGMLGDFRILHELGRGGMGVVYEAEQISLGRRVALKVLPLAATLSPPQLERFKNEARAAATLKHPHIVGVYSVGVERGVHYYAMELVEGRSLAQAILELKERESEEARGQRLEVSRDTAAEQSEIRNHQSQIDTVAALSTVRTENPQDYFRRVAKLIADAADALDYAHNQGVVHRDIKPANLLIDQQSQVWITDFGLARLESEAGVTLTGDILGTLRYMSPEQAAGKPVMVDFRTDIHALGATLFELIALRPAFDCEDRAKLLQQISDKAPPALRQVDARVPTDLETIVAKTMEKEPADRYQSAGELATDLRAFAEDRAIAAKPPSLANRTQRWMRRHVALVTMLLGGSLLATVLLGVGMAVLNRARSQTAIALDDAQDSLQFARLAVDQMYSELASDWIAEDREITPTQRGFLEKALRIYQRLAEEARDDPQSQWEAGTSYGRVAQIQHKLGQYRQANSAYNLSIKTHEALLDAFVDDPDRRAELAASYQGLGALHAAHEKLPKAVAAWDSARELLEPLTRDYPNDANYRLAMVQNNLDRAALELREGRLDQAEQLTRQAVAFSEAAWKSERKSSDYQLAFQRSRVALSRVLRFQGNLDEAEKLASDAEIRLAYLANDSFDSRQLKQIQVAALIELADVQIAQERWEAANEILGRAQQKAQIALRSDVSPNMLMTYAITHEAEWARYAEPEAFRQFVEIEIRRGRTLGELNRFYESQQVLADAVRAAYVLRSTYPLPRFGVVEANARACLAELLRDANHAEDDAMAMSAARTWQRLLRYTPSTATTLSGVHTQADLDWFLEQFPDERASVYDQQLVEEPAHFNEGLVVMSVANGVSWYRGGSSADAVNFLADFAEADSGADSYGWFYLAMAYHQAGQSEQARKMYEQATKWLEQHNPNNVELVALRAEAAHLLGLQQLTADKSFGERLQP</sequence>
<dbReference type="Gene3D" id="1.25.40.10">
    <property type="entry name" value="Tetratricopeptide repeat domain"/>
    <property type="match status" value="2"/>
</dbReference>
<evidence type="ECO:0000256" key="4">
    <source>
        <dbReference type="ARBA" id="ARBA00022527"/>
    </source>
</evidence>
<dbReference type="PANTHER" id="PTHR43289:SF34">
    <property type="entry name" value="SERINE_THREONINE-PROTEIN KINASE YBDM-RELATED"/>
    <property type="match status" value="1"/>
</dbReference>
<evidence type="ECO:0000256" key="1">
    <source>
        <dbReference type="ARBA" id="ARBA00004300"/>
    </source>
</evidence>
<dbReference type="GO" id="GO:0004674">
    <property type="term" value="F:protein serine/threonine kinase activity"/>
    <property type="evidence" value="ECO:0007669"/>
    <property type="project" value="UniProtKB-KW"/>
</dbReference>
<dbReference type="PANTHER" id="PTHR43289">
    <property type="entry name" value="MITOGEN-ACTIVATED PROTEIN KINASE KINASE KINASE 20-RELATED"/>
    <property type="match status" value="1"/>
</dbReference>
<feature type="transmembrane region" description="Helical" evidence="11">
    <location>
        <begin position="425"/>
        <end position="449"/>
    </location>
</feature>
<keyword evidence="7 13" id="KW-0418">Kinase</keyword>
<keyword evidence="5 13" id="KW-0808">Transferase</keyword>
<keyword evidence="11" id="KW-0472">Membrane</keyword>
<comment type="subcellular location">
    <subcellularLocation>
        <location evidence="1">Cytoplasm</location>
        <location evidence="1">Cytoskeleton</location>
        <location evidence="1">Microtubule organizing center</location>
        <location evidence="1">Centrosome</location>
    </subcellularLocation>
    <subcellularLocation>
        <location evidence="2">Cytoplasm</location>
        <location evidence="2">Cytoskeleton</location>
        <location evidence="2">Spindle pole</location>
    </subcellularLocation>
</comment>
<proteinExistence type="inferred from homology"/>
<evidence type="ECO:0000256" key="2">
    <source>
        <dbReference type="ARBA" id="ARBA00004647"/>
    </source>
</evidence>
<dbReference type="InterPro" id="IPR001245">
    <property type="entry name" value="Ser-Thr/Tyr_kinase_cat_dom"/>
</dbReference>
<dbReference type="GO" id="GO:0000922">
    <property type="term" value="C:spindle pole"/>
    <property type="evidence" value="ECO:0007669"/>
    <property type="project" value="UniProtKB-SubCell"/>
</dbReference>
<evidence type="ECO:0000256" key="10">
    <source>
        <dbReference type="PROSITE-ProRule" id="PRU10141"/>
    </source>
</evidence>
<dbReference type="EC" id="2.7.11.1" evidence="13"/>
<gene>
    <name evidence="13" type="primary">prkC_2</name>
    <name evidence="13" type="ORF">Pla144_05380</name>
</gene>
<evidence type="ECO:0000313" key="13">
    <source>
        <dbReference type="EMBL" id="TWU29759.1"/>
    </source>
</evidence>
<keyword evidence="9" id="KW-0206">Cytoskeleton</keyword>
<evidence type="ECO:0000259" key="12">
    <source>
        <dbReference type="PROSITE" id="PS50011"/>
    </source>
</evidence>
<keyword evidence="4" id="KW-0723">Serine/threonine-protein kinase</keyword>
<evidence type="ECO:0000256" key="8">
    <source>
        <dbReference type="ARBA" id="ARBA00022840"/>
    </source>
</evidence>
<evidence type="ECO:0000256" key="9">
    <source>
        <dbReference type="ARBA" id="ARBA00023212"/>
    </source>
</evidence>
<organism evidence="13 14">
    <name type="scientific">Bythopirellula polymerisocia</name>
    <dbReference type="NCBI Taxonomy" id="2528003"/>
    <lineage>
        <taxon>Bacteria</taxon>
        <taxon>Pseudomonadati</taxon>
        <taxon>Planctomycetota</taxon>
        <taxon>Planctomycetia</taxon>
        <taxon>Pirellulales</taxon>
        <taxon>Lacipirellulaceae</taxon>
        <taxon>Bythopirellula</taxon>
    </lineage>
</organism>
<keyword evidence="11" id="KW-0812">Transmembrane</keyword>
<dbReference type="PROSITE" id="PS50011">
    <property type="entry name" value="PROTEIN_KINASE_DOM"/>
    <property type="match status" value="1"/>
</dbReference>
<dbReference type="Gene3D" id="3.30.200.20">
    <property type="entry name" value="Phosphorylase Kinase, domain 1"/>
    <property type="match status" value="1"/>
</dbReference>
<dbReference type="InterPro" id="IPR000719">
    <property type="entry name" value="Prot_kinase_dom"/>
</dbReference>
<dbReference type="PROSITE" id="PS00107">
    <property type="entry name" value="PROTEIN_KINASE_ATP"/>
    <property type="match status" value="1"/>
</dbReference>
<evidence type="ECO:0000256" key="5">
    <source>
        <dbReference type="ARBA" id="ARBA00022679"/>
    </source>
</evidence>
<keyword evidence="8 10" id="KW-0067">ATP-binding</keyword>
<protein>
    <submittedName>
        <fullName evidence="13">Serine/threonine-protein kinase PrkC</fullName>
        <ecNumber evidence="13">2.7.11.1</ecNumber>
    </submittedName>
</protein>
<dbReference type="SMART" id="SM00028">
    <property type="entry name" value="TPR"/>
    <property type="match status" value="3"/>
</dbReference>
<evidence type="ECO:0000313" key="14">
    <source>
        <dbReference type="Proteomes" id="UP000318437"/>
    </source>
</evidence>
<dbReference type="AlphaFoldDB" id="A0A5C6D4I1"/>
<dbReference type="InterPro" id="IPR017441">
    <property type="entry name" value="Protein_kinase_ATP_BS"/>
</dbReference>
<dbReference type="Pfam" id="PF07714">
    <property type="entry name" value="PK_Tyr_Ser-Thr"/>
    <property type="match status" value="1"/>
</dbReference>
<dbReference type="InterPro" id="IPR011990">
    <property type="entry name" value="TPR-like_helical_dom_sf"/>
</dbReference>
<feature type="binding site" evidence="10">
    <location>
        <position position="122"/>
    </location>
    <ligand>
        <name>ATP</name>
        <dbReference type="ChEBI" id="CHEBI:30616"/>
    </ligand>
</feature>
<reference evidence="13 14" key="1">
    <citation type="submission" date="2019-02" db="EMBL/GenBank/DDBJ databases">
        <title>Deep-cultivation of Planctomycetes and their phenomic and genomic characterization uncovers novel biology.</title>
        <authorList>
            <person name="Wiegand S."/>
            <person name="Jogler M."/>
            <person name="Boedeker C."/>
            <person name="Pinto D."/>
            <person name="Vollmers J."/>
            <person name="Rivas-Marin E."/>
            <person name="Kohn T."/>
            <person name="Peeters S.H."/>
            <person name="Heuer A."/>
            <person name="Rast P."/>
            <person name="Oberbeckmann S."/>
            <person name="Bunk B."/>
            <person name="Jeske O."/>
            <person name="Meyerdierks A."/>
            <person name="Storesund J.E."/>
            <person name="Kallscheuer N."/>
            <person name="Luecker S."/>
            <person name="Lage O.M."/>
            <person name="Pohl T."/>
            <person name="Merkel B.J."/>
            <person name="Hornburger P."/>
            <person name="Mueller R.-W."/>
            <person name="Bruemmer F."/>
            <person name="Labrenz M."/>
            <person name="Spormann A.M."/>
            <person name="Op Den Camp H."/>
            <person name="Overmann J."/>
            <person name="Amann R."/>
            <person name="Jetten M.S.M."/>
            <person name="Mascher T."/>
            <person name="Medema M.H."/>
            <person name="Devos D.P."/>
            <person name="Kaster A.-K."/>
            <person name="Ovreas L."/>
            <person name="Rohde M."/>
            <person name="Galperin M.Y."/>
            <person name="Jogler C."/>
        </authorList>
    </citation>
    <scope>NUCLEOTIDE SEQUENCE [LARGE SCALE GENOMIC DNA]</scope>
    <source>
        <strain evidence="13 14">Pla144</strain>
    </source>
</reference>
<name>A0A5C6D4I1_9BACT</name>
<comment type="similarity">
    <text evidence="3">Belongs to the protein kinase superfamily. NEK Ser/Thr protein kinase family. NIMA subfamily.</text>
</comment>
<dbReference type="InterPro" id="IPR011009">
    <property type="entry name" value="Kinase-like_dom_sf"/>
</dbReference>
<keyword evidence="11" id="KW-1133">Transmembrane helix</keyword>
<keyword evidence="14" id="KW-1185">Reference proteome</keyword>
<dbReference type="RefSeq" id="WP_146447740.1">
    <property type="nucleotide sequence ID" value="NZ_SJPS01000001.1"/>
</dbReference>
<dbReference type="GO" id="GO:0005524">
    <property type="term" value="F:ATP binding"/>
    <property type="evidence" value="ECO:0007669"/>
    <property type="project" value="UniProtKB-UniRule"/>
</dbReference>
<dbReference type="Gene3D" id="1.10.510.10">
    <property type="entry name" value="Transferase(Phosphotransferase) domain 1"/>
    <property type="match status" value="1"/>
</dbReference>
<dbReference type="Pfam" id="PF13181">
    <property type="entry name" value="TPR_8"/>
    <property type="match status" value="1"/>
</dbReference>
<evidence type="ECO:0000256" key="11">
    <source>
        <dbReference type="SAM" id="Phobius"/>
    </source>
</evidence>
<dbReference type="InterPro" id="IPR019734">
    <property type="entry name" value="TPR_rpt"/>
</dbReference>
<evidence type="ECO:0000256" key="7">
    <source>
        <dbReference type="ARBA" id="ARBA00022777"/>
    </source>
</evidence>
<evidence type="ECO:0000256" key="6">
    <source>
        <dbReference type="ARBA" id="ARBA00022741"/>
    </source>
</evidence>
<comment type="caution">
    <text evidence="13">The sequence shown here is derived from an EMBL/GenBank/DDBJ whole genome shotgun (WGS) entry which is preliminary data.</text>
</comment>
<feature type="domain" description="Protein kinase" evidence="12">
    <location>
        <begin position="93"/>
        <end position="401"/>
    </location>
</feature>
<dbReference type="SUPFAM" id="SSF56112">
    <property type="entry name" value="Protein kinase-like (PK-like)"/>
    <property type="match status" value="1"/>
</dbReference>
<keyword evidence="6 10" id="KW-0547">Nucleotide-binding</keyword>